<sequence length="353" mass="38184">MRNVTTTITVTNKNPRAQPKRTSAAKALSRALGQAESPDTTPPSATCPCASMAILSGVTTGFDNIIRVECLDITRVVPLNRAVPRVIAIANQKGGVGKTTTAVNLSACLGTLGKRVLLIDMDAQANCTSGLGLEKTPNASLYPVLLGESTLEEKIKETDYEGVSLIPSEFDLCAAEVELARMSFDADSGEADMNRDRHLTWLKEALKPIVNGRRFDVVLIDCPPSLGKLTLSVLIAAHGLLIPLQCEYYSLEGISSITDLMEQLRTSGVNKNLELTGVLMTMFDSRTNLSRLVVSEVRKHFGDKVFRTVIPRATRVAESPSHGKPILYYDPYSAGSAAYEGTSKELAKRLDLE</sequence>
<name>A0A382A8I0_9ZZZZ</name>
<evidence type="ECO:0000259" key="1">
    <source>
        <dbReference type="Pfam" id="PF13614"/>
    </source>
</evidence>
<dbReference type="EMBL" id="UINC01024209">
    <property type="protein sequence ID" value="SVA97402.1"/>
    <property type="molecule type" value="Genomic_DNA"/>
</dbReference>
<dbReference type="CDD" id="cd02042">
    <property type="entry name" value="ParAB_family"/>
    <property type="match status" value="1"/>
</dbReference>
<proteinExistence type="predicted"/>
<evidence type="ECO:0000313" key="2">
    <source>
        <dbReference type="EMBL" id="SVA97402.1"/>
    </source>
</evidence>
<accession>A0A382A8I0</accession>
<protein>
    <recommendedName>
        <fullName evidence="1">AAA domain-containing protein</fullName>
    </recommendedName>
</protein>
<dbReference type="Gene3D" id="3.40.50.300">
    <property type="entry name" value="P-loop containing nucleotide triphosphate hydrolases"/>
    <property type="match status" value="1"/>
</dbReference>
<dbReference type="InterPro" id="IPR050678">
    <property type="entry name" value="DNA_Partitioning_ATPase"/>
</dbReference>
<dbReference type="PANTHER" id="PTHR13696">
    <property type="entry name" value="P-LOOP CONTAINING NUCLEOSIDE TRIPHOSPHATE HYDROLASE"/>
    <property type="match status" value="1"/>
</dbReference>
<dbReference type="InterPro" id="IPR027417">
    <property type="entry name" value="P-loop_NTPase"/>
</dbReference>
<dbReference type="InterPro" id="IPR025669">
    <property type="entry name" value="AAA_dom"/>
</dbReference>
<organism evidence="2">
    <name type="scientific">marine metagenome</name>
    <dbReference type="NCBI Taxonomy" id="408172"/>
    <lineage>
        <taxon>unclassified sequences</taxon>
        <taxon>metagenomes</taxon>
        <taxon>ecological metagenomes</taxon>
    </lineage>
</organism>
<dbReference type="PANTHER" id="PTHR13696:SF52">
    <property type="entry name" value="PARA FAMILY PROTEIN CT_582"/>
    <property type="match status" value="1"/>
</dbReference>
<dbReference type="AlphaFoldDB" id="A0A382A8I0"/>
<gene>
    <name evidence="2" type="ORF">METZ01_LOCUS150256</name>
</gene>
<dbReference type="FunFam" id="3.40.50.300:FF:000285">
    <property type="entry name" value="Sporulation initiation inhibitor Soj"/>
    <property type="match status" value="1"/>
</dbReference>
<feature type="domain" description="AAA" evidence="1">
    <location>
        <begin position="85"/>
        <end position="274"/>
    </location>
</feature>
<reference evidence="2" key="1">
    <citation type="submission" date="2018-05" db="EMBL/GenBank/DDBJ databases">
        <authorList>
            <person name="Lanie J.A."/>
            <person name="Ng W.-L."/>
            <person name="Kazmierczak K.M."/>
            <person name="Andrzejewski T.M."/>
            <person name="Davidsen T.M."/>
            <person name="Wayne K.J."/>
            <person name="Tettelin H."/>
            <person name="Glass J.I."/>
            <person name="Rusch D."/>
            <person name="Podicherti R."/>
            <person name="Tsui H.-C.T."/>
            <person name="Winkler M.E."/>
        </authorList>
    </citation>
    <scope>NUCLEOTIDE SEQUENCE</scope>
</reference>
<dbReference type="Pfam" id="PF13614">
    <property type="entry name" value="AAA_31"/>
    <property type="match status" value="1"/>
</dbReference>
<dbReference type="SUPFAM" id="SSF52540">
    <property type="entry name" value="P-loop containing nucleoside triphosphate hydrolases"/>
    <property type="match status" value="1"/>
</dbReference>